<protein>
    <recommendedName>
        <fullName evidence="4">Transmembrane protein</fullName>
    </recommendedName>
</protein>
<evidence type="ECO:0008006" key="4">
    <source>
        <dbReference type="Google" id="ProtNLM"/>
    </source>
</evidence>
<feature type="transmembrane region" description="Helical" evidence="1">
    <location>
        <begin position="38"/>
        <end position="65"/>
    </location>
</feature>
<accession>A0A392SRB1</accession>
<dbReference type="EMBL" id="LXQA010416879">
    <property type="protein sequence ID" value="MCI50450.1"/>
    <property type="molecule type" value="Genomic_DNA"/>
</dbReference>
<dbReference type="Proteomes" id="UP000265520">
    <property type="component" value="Unassembled WGS sequence"/>
</dbReference>
<dbReference type="AlphaFoldDB" id="A0A392SRB1"/>
<sequence length="74" mass="7871">MTGIPPSSTVFKRVVPAAFVVARSRVWKSPSSSSSTIIITYSSVSVVASIVVSVVIVAVISIGVYDVCTWWILL</sequence>
<evidence type="ECO:0000313" key="3">
    <source>
        <dbReference type="Proteomes" id="UP000265520"/>
    </source>
</evidence>
<keyword evidence="1" id="KW-0812">Transmembrane</keyword>
<reference evidence="2 3" key="1">
    <citation type="journal article" date="2018" name="Front. Plant Sci.">
        <title>Red Clover (Trifolium pratense) and Zigzag Clover (T. medium) - A Picture of Genomic Similarities and Differences.</title>
        <authorList>
            <person name="Dluhosova J."/>
            <person name="Istvanek J."/>
            <person name="Nedelnik J."/>
            <person name="Repkova J."/>
        </authorList>
    </citation>
    <scope>NUCLEOTIDE SEQUENCE [LARGE SCALE GENOMIC DNA]</scope>
    <source>
        <strain evidence="3">cv. 10/8</strain>
        <tissue evidence="2">Leaf</tissue>
    </source>
</reference>
<organism evidence="2 3">
    <name type="scientific">Trifolium medium</name>
    <dbReference type="NCBI Taxonomy" id="97028"/>
    <lineage>
        <taxon>Eukaryota</taxon>
        <taxon>Viridiplantae</taxon>
        <taxon>Streptophyta</taxon>
        <taxon>Embryophyta</taxon>
        <taxon>Tracheophyta</taxon>
        <taxon>Spermatophyta</taxon>
        <taxon>Magnoliopsida</taxon>
        <taxon>eudicotyledons</taxon>
        <taxon>Gunneridae</taxon>
        <taxon>Pentapetalae</taxon>
        <taxon>rosids</taxon>
        <taxon>fabids</taxon>
        <taxon>Fabales</taxon>
        <taxon>Fabaceae</taxon>
        <taxon>Papilionoideae</taxon>
        <taxon>50 kb inversion clade</taxon>
        <taxon>NPAAA clade</taxon>
        <taxon>Hologalegina</taxon>
        <taxon>IRL clade</taxon>
        <taxon>Trifolieae</taxon>
        <taxon>Trifolium</taxon>
    </lineage>
</organism>
<keyword evidence="1" id="KW-0472">Membrane</keyword>
<evidence type="ECO:0000313" key="2">
    <source>
        <dbReference type="EMBL" id="MCI50450.1"/>
    </source>
</evidence>
<keyword evidence="3" id="KW-1185">Reference proteome</keyword>
<evidence type="ECO:0000256" key="1">
    <source>
        <dbReference type="SAM" id="Phobius"/>
    </source>
</evidence>
<name>A0A392SRB1_9FABA</name>
<feature type="non-terminal residue" evidence="2">
    <location>
        <position position="74"/>
    </location>
</feature>
<proteinExistence type="predicted"/>
<comment type="caution">
    <text evidence="2">The sequence shown here is derived from an EMBL/GenBank/DDBJ whole genome shotgun (WGS) entry which is preliminary data.</text>
</comment>
<keyword evidence="1" id="KW-1133">Transmembrane helix</keyword>